<dbReference type="AlphaFoldDB" id="A0A5M3VYK1"/>
<sequence length="424" mass="45971">MARQPYGRCLHHLEADELEACLQGFSPGQAVDLRGTVITGELLDAILSATGHAIGRARFDGARFLSPARFGDAVFTSDASFDGARFDGLASFFGTGFNGNASFHGVRFAREFSLHGCRVRGHLSLDEAVVTNDALFGEACLGSASFRGAEFHGFASFDRTRFHGDATFRGARFWRAVSFRRTGFDGSSGFESVRFVGKAFLAPSVVARRLVLTEARAQGAVEIDVTGCPVVLDGARVLGRLVVRLGDVDLDLRGLVSRGASSVTRRGGEIRVVSVDRLDAEELTIDGADLSGCHLPGVVGPERLSLRDCVFASTPRGRHQLRLSWPPQWPPRWSARLSAQWAARRSSRLSTPWSAPWPPRWPWRRAKTAKPRLRVIKFTWFALVAVVTVAALVLSAAPQPSGRRPIGHRPTSAPVATQHGGLHG</sequence>
<evidence type="ECO:0000256" key="1">
    <source>
        <dbReference type="SAM" id="MobiDB-lite"/>
    </source>
</evidence>
<dbReference type="EMBL" id="BLAD01000051">
    <property type="protein sequence ID" value="GES01524.1"/>
    <property type="molecule type" value="Genomic_DNA"/>
</dbReference>
<evidence type="ECO:0008006" key="5">
    <source>
        <dbReference type="Google" id="ProtNLM"/>
    </source>
</evidence>
<dbReference type="Gene3D" id="2.160.20.80">
    <property type="entry name" value="E3 ubiquitin-protein ligase SopA"/>
    <property type="match status" value="1"/>
</dbReference>
<keyword evidence="2" id="KW-1133">Transmembrane helix</keyword>
<accession>A0A5M3VYK1</accession>
<gene>
    <name evidence="3" type="ORF">Acor_35880</name>
</gene>
<keyword evidence="2" id="KW-0812">Transmembrane</keyword>
<keyword evidence="4" id="KW-1185">Reference proteome</keyword>
<evidence type="ECO:0000313" key="4">
    <source>
        <dbReference type="Proteomes" id="UP000334990"/>
    </source>
</evidence>
<dbReference type="InterPro" id="IPR001646">
    <property type="entry name" value="5peptide_repeat"/>
</dbReference>
<organism evidence="3 4">
    <name type="scientific">Acrocarpospora corrugata</name>
    <dbReference type="NCBI Taxonomy" id="35763"/>
    <lineage>
        <taxon>Bacteria</taxon>
        <taxon>Bacillati</taxon>
        <taxon>Actinomycetota</taxon>
        <taxon>Actinomycetes</taxon>
        <taxon>Streptosporangiales</taxon>
        <taxon>Streptosporangiaceae</taxon>
        <taxon>Acrocarpospora</taxon>
    </lineage>
</organism>
<name>A0A5M3VYK1_9ACTN</name>
<keyword evidence="2" id="KW-0472">Membrane</keyword>
<feature type="transmembrane region" description="Helical" evidence="2">
    <location>
        <begin position="378"/>
        <end position="397"/>
    </location>
</feature>
<dbReference type="Proteomes" id="UP000334990">
    <property type="component" value="Unassembled WGS sequence"/>
</dbReference>
<evidence type="ECO:0000256" key="2">
    <source>
        <dbReference type="SAM" id="Phobius"/>
    </source>
</evidence>
<proteinExistence type="predicted"/>
<protein>
    <recommendedName>
        <fullName evidence="5">Pentapeptide repeat-containing protein</fullName>
    </recommendedName>
</protein>
<comment type="caution">
    <text evidence="3">The sequence shown here is derived from an EMBL/GenBank/DDBJ whole genome shotgun (WGS) entry which is preliminary data.</text>
</comment>
<feature type="region of interest" description="Disordered" evidence="1">
    <location>
        <begin position="398"/>
        <end position="424"/>
    </location>
</feature>
<evidence type="ECO:0000313" key="3">
    <source>
        <dbReference type="EMBL" id="GES01524.1"/>
    </source>
</evidence>
<reference evidence="3 4" key="1">
    <citation type="submission" date="2019-10" db="EMBL/GenBank/DDBJ databases">
        <title>Whole genome shotgun sequence of Acrocarpospora corrugata NBRC 13972.</title>
        <authorList>
            <person name="Ichikawa N."/>
            <person name="Kimura A."/>
            <person name="Kitahashi Y."/>
            <person name="Komaki H."/>
            <person name="Oguchi A."/>
        </authorList>
    </citation>
    <scope>NUCLEOTIDE SEQUENCE [LARGE SCALE GENOMIC DNA]</scope>
    <source>
        <strain evidence="3 4">NBRC 13972</strain>
    </source>
</reference>
<dbReference type="Pfam" id="PF13576">
    <property type="entry name" value="Pentapeptide_3"/>
    <property type="match status" value="2"/>
</dbReference>